<evidence type="ECO:0000313" key="2">
    <source>
        <dbReference type="Proteomes" id="UP001180020"/>
    </source>
</evidence>
<dbReference type="AlphaFoldDB" id="A0AAV9DP20"/>
<protein>
    <submittedName>
        <fullName evidence="1">Uncharacterized protein</fullName>
    </submittedName>
</protein>
<organism evidence="1 2">
    <name type="scientific">Acorus calamus</name>
    <name type="common">Sweet flag</name>
    <dbReference type="NCBI Taxonomy" id="4465"/>
    <lineage>
        <taxon>Eukaryota</taxon>
        <taxon>Viridiplantae</taxon>
        <taxon>Streptophyta</taxon>
        <taxon>Embryophyta</taxon>
        <taxon>Tracheophyta</taxon>
        <taxon>Spermatophyta</taxon>
        <taxon>Magnoliopsida</taxon>
        <taxon>Liliopsida</taxon>
        <taxon>Acoraceae</taxon>
        <taxon>Acorus</taxon>
    </lineage>
</organism>
<reference evidence="1" key="2">
    <citation type="submission" date="2023-06" db="EMBL/GenBank/DDBJ databases">
        <authorList>
            <person name="Ma L."/>
            <person name="Liu K.-W."/>
            <person name="Li Z."/>
            <person name="Hsiao Y.-Y."/>
            <person name="Qi Y."/>
            <person name="Fu T."/>
            <person name="Tang G."/>
            <person name="Zhang D."/>
            <person name="Sun W.-H."/>
            <person name="Liu D.-K."/>
            <person name="Li Y."/>
            <person name="Chen G.-Z."/>
            <person name="Liu X.-D."/>
            <person name="Liao X.-Y."/>
            <person name="Jiang Y.-T."/>
            <person name="Yu X."/>
            <person name="Hao Y."/>
            <person name="Huang J."/>
            <person name="Zhao X.-W."/>
            <person name="Ke S."/>
            <person name="Chen Y.-Y."/>
            <person name="Wu W.-L."/>
            <person name="Hsu J.-L."/>
            <person name="Lin Y.-F."/>
            <person name="Huang M.-D."/>
            <person name="Li C.-Y."/>
            <person name="Huang L."/>
            <person name="Wang Z.-W."/>
            <person name="Zhao X."/>
            <person name="Zhong W.-Y."/>
            <person name="Peng D.-H."/>
            <person name="Ahmad S."/>
            <person name="Lan S."/>
            <person name="Zhang J.-S."/>
            <person name="Tsai W.-C."/>
            <person name="Van De Peer Y."/>
            <person name="Liu Z.-J."/>
        </authorList>
    </citation>
    <scope>NUCLEOTIDE SEQUENCE</scope>
    <source>
        <strain evidence="1">CP</strain>
        <tissue evidence="1">Leaves</tissue>
    </source>
</reference>
<dbReference type="Proteomes" id="UP001180020">
    <property type="component" value="Unassembled WGS sequence"/>
</dbReference>
<gene>
    <name evidence="1" type="ORF">QJS10_CPB12g01112</name>
</gene>
<sequence length="79" mass="9291">MQRTRSALSATNQHWEFSTQLMRSEKGWQRKNRSIIVCEAGSQKEMQRNLNVRFMEHLYVNLLNVLPCCIKPSECIALH</sequence>
<proteinExistence type="predicted"/>
<dbReference type="EMBL" id="JAUJYO010000012">
    <property type="protein sequence ID" value="KAK1302567.1"/>
    <property type="molecule type" value="Genomic_DNA"/>
</dbReference>
<accession>A0AAV9DP20</accession>
<keyword evidence="2" id="KW-1185">Reference proteome</keyword>
<reference evidence="1" key="1">
    <citation type="journal article" date="2023" name="Nat. Commun.">
        <title>Diploid and tetraploid genomes of Acorus and the evolution of monocots.</title>
        <authorList>
            <person name="Ma L."/>
            <person name="Liu K.W."/>
            <person name="Li Z."/>
            <person name="Hsiao Y.Y."/>
            <person name="Qi Y."/>
            <person name="Fu T."/>
            <person name="Tang G.D."/>
            <person name="Zhang D."/>
            <person name="Sun W.H."/>
            <person name="Liu D.K."/>
            <person name="Li Y."/>
            <person name="Chen G.Z."/>
            <person name="Liu X.D."/>
            <person name="Liao X.Y."/>
            <person name="Jiang Y.T."/>
            <person name="Yu X."/>
            <person name="Hao Y."/>
            <person name="Huang J."/>
            <person name="Zhao X.W."/>
            <person name="Ke S."/>
            <person name="Chen Y.Y."/>
            <person name="Wu W.L."/>
            <person name="Hsu J.L."/>
            <person name="Lin Y.F."/>
            <person name="Huang M.D."/>
            <person name="Li C.Y."/>
            <person name="Huang L."/>
            <person name="Wang Z.W."/>
            <person name="Zhao X."/>
            <person name="Zhong W.Y."/>
            <person name="Peng D.H."/>
            <person name="Ahmad S."/>
            <person name="Lan S."/>
            <person name="Zhang J.S."/>
            <person name="Tsai W.C."/>
            <person name="Van de Peer Y."/>
            <person name="Liu Z.J."/>
        </authorList>
    </citation>
    <scope>NUCLEOTIDE SEQUENCE</scope>
    <source>
        <strain evidence="1">CP</strain>
    </source>
</reference>
<comment type="caution">
    <text evidence="1">The sequence shown here is derived from an EMBL/GenBank/DDBJ whole genome shotgun (WGS) entry which is preliminary data.</text>
</comment>
<evidence type="ECO:0000313" key="1">
    <source>
        <dbReference type="EMBL" id="KAK1302567.1"/>
    </source>
</evidence>
<name>A0AAV9DP20_ACOCL</name>